<reference evidence="2" key="2">
    <citation type="submission" date="2020-09" db="EMBL/GenBank/DDBJ databases">
        <authorList>
            <person name="Sun Q."/>
            <person name="Sedlacek I."/>
        </authorList>
    </citation>
    <scope>NUCLEOTIDE SEQUENCE</scope>
    <source>
        <strain evidence="2">CCM 7905</strain>
    </source>
</reference>
<gene>
    <name evidence="2" type="ORF">GCM10007304_39010</name>
</gene>
<evidence type="ECO:0000313" key="3">
    <source>
        <dbReference type="Proteomes" id="UP000654257"/>
    </source>
</evidence>
<accession>A0A917G3M8</accession>
<dbReference type="InterPro" id="IPR052526">
    <property type="entry name" value="HTH-type_Bedaq_tolerance"/>
</dbReference>
<dbReference type="InterPro" id="IPR036390">
    <property type="entry name" value="WH_DNA-bd_sf"/>
</dbReference>
<dbReference type="SUPFAM" id="SSF46785">
    <property type="entry name" value="Winged helix' DNA-binding domain"/>
    <property type="match status" value="1"/>
</dbReference>
<dbReference type="SMART" id="SM00347">
    <property type="entry name" value="HTH_MARR"/>
    <property type="match status" value="1"/>
</dbReference>
<proteinExistence type="predicted"/>
<name>A0A917G3M8_9NOCA</name>
<dbReference type="PROSITE" id="PS50995">
    <property type="entry name" value="HTH_MARR_2"/>
    <property type="match status" value="1"/>
</dbReference>
<sequence length="146" mass="16394">MDRDAELRRLLSELVTNASRFTRLASSISPDTRPRTWTRALSLIEEYGPLRISEFARIDRCSQPSATALLKTLGEQGLVTRTSDPNDSRAVVVEMSDAGREWIADARYAIGDGLLQYLHHLEPEQVEQIARGLDELRGAVKSRSEQ</sequence>
<keyword evidence="3" id="KW-1185">Reference proteome</keyword>
<dbReference type="Pfam" id="PF01047">
    <property type="entry name" value="MarR"/>
    <property type="match status" value="1"/>
</dbReference>
<organism evidence="2 3">
    <name type="scientific">Rhodococcoides trifolii</name>
    <dbReference type="NCBI Taxonomy" id="908250"/>
    <lineage>
        <taxon>Bacteria</taxon>
        <taxon>Bacillati</taxon>
        <taxon>Actinomycetota</taxon>
        <taxon>Actinomycetes</taxon>
        <taxon>Mycobacteriales</taxon>
        <taxon>Nocardiaceae</taxon>
        <taxon>Rhodococcoides</taxon>
    </lineage>
</organism>
<dbReference type="PANTHER" id="PTHR39515">
    <property type="entry name" value="CONSERVED PROTEIN"/>
    <property type="match status" value="1"/>
</dbReference>
<dbReference type="Proteomes" id="UP000654257">
    <property type="component" value="Unassembled WGS sequence"/>
</dbReference>
<dbReference type="InterPro" id="IPR000835">
    <property type="entry name" value="HTH_MarR-typ"/>
</dbReference>
<protein>
    <submittedName>
        <fullName evidence="2">MarR family transcriptional regulator</fullName>
    </submittedName>
</protein>
<dbReference type="PANTHER" id="PTHR39515:SF2">
    <property type="entry name" value="HTH-TYPE TRANSCRIPTIONAL REGULATOR RV0880"/>
    <property type="match status" value="1"/>
</dbReference>
<dbReference type="RefSeq" id="WP_188546644.1">
    <property type="nucleotide sequence ID" value="NZ_BMCU01000004.1"/>
</dbReference>
<dbReference type="InterPro" id="IPR036388">
    <property type="entry name" value="WH-like_DNA-bd_sf"/>
</dbReference>
<comment type="caution">
    <text evidence="2">The sequence shown here is derived from an EMBL/GenBank/DDBJ whole genome shotgun (WGS) entry which is preliminary data.</text>
</comment>
<dbReference type="GO" id="GO:0003700">
    <property type="term" value="F:DNA-binding transcription factor activity"/>
    <property type="evidence" value="ECO:0007669"/>
    <property type="project" value="InterPro"/>
</dbReference>
<dbReference type="AlphaFoldDB" id="A0A917G3M8"/>
<reference evidence="2" key="1">
    <citation type="journal article" date="2014" name="Int. J. Syst. Evol. Microbiol.">
        <title>Complete genome sequence of Corynebacterium casei LMG S-19264T (=DSM 44701T), isolated from a smear-ripened cheese.</title>
        <authorList>
            <consortium name="US DOE Joint Genome Institute (JGI-PGF)"/>
            <person name="Walter F."/>
            <person name="Albersmeier A."/>
            <person name="Kalinowski J."/>
            <person name="Ruckert C."/>
        </authorList>
    </citation>
    <scope>NUCLEOTIDE SEQUENCE</scope>
    <source>
        <strain evidence="2">CCM 7905</strain>
    </source>
</reference>
<evidence type="ECO:0000313" key="2">
    <source>
        <dbReference type="EMBL" id="GGG21358.1"/>
    </source>
</evidence>
<dbReference type="Gene3D" id="1.10.10.10">
    <property type="entry name" value="Winged helix-like DNA-binding domain superfamily/Winged helix DNA-binding domain"/>
    <property type="match status" value="1"/>
</dbReference>
<feature type="domain" description="HTH marR-type" evidence="1">
    <location>
        <begin position="4"/>
        <end position="138"/>
    </location>
</feature>
<dbReference type="EMBL" id="BMCU01000004">
    <property type="protein sequence ID" value="GGG21358.1"/>
    <property type="molecule type" value="Genomic_DNA"/>
</dbReference>
<evidence type="ECO:0000259" key="1">
    <source>
        <dbReference type="PROSITE" id="PS50995"/>
    </source>
</evidence>